<proteinExistence type="predicted"/>
<reference evidence="2" key="1">
    <citation type="submission" date="2020-10" db="EMBL/GenBank/DDBJ databases">
        <title>High-Quality Genome Resource of Clonostachys rosea strain S41 by Oxford Nanopore Long-Read Sequencing.</title>
        <authorList>
            <person name="Wang H."/>
        </authorList>
    </citation>
    <scope>NUCLEOTIDE SEQUENCE</scope>
    <source>
        <strain evidence="2">S41</strain>
    </source>
</reference>
<comment type="caution">
    <text evidence="2">The sequence shown here is derived from an EMBL/GenBank/DDBJ whole genome shotgun (WGS) entry which is preliminary data.</text>
</comment>
<sequence>MNLRSSYRIHCSLRMRAFPPPDLKSSRHCQNAQIEIVRASVGLLPPRRVSSSAPRPPPKRSGGSGGSSRKPSSSRPKSSSSKRKTGGTGRGPGRWPKGTKKSDYGNADSGPGFPPGWRASDTHIDVQPAMAKEADNSINARIDRPAQDEVQVFVASAGATTNSVKDEVVAIKAIGVEEDEEDVDAEGEDE</sequence>
<dbReference type="EMBL" id="JADCTT010000003">
    <property type="protein sequence ID" value="KAF9754813.1"/>
    <property type="molecule type" value="Genomic_DNA"/>
</dbReference>
<accession>A0A8H7NFS0</accession>
<evidence type="ECO:0000313" key="3">
    <source>
        <dbReference type="Proteomes" id="UP000616885"/>
    </source>
</evidence>
<gene>
    <name evidence="2" type="ORF">IM811_010254</name>
</gene>
<evidence type="ECO:0000313" key="2">
    <source>
        <dbReference type="EMBL" id="KAF9754813.1"/>
    </source>
</evidence>
<protein>
    <submittedName>
        <fullName evidence="2">Uncharacterized protein</fullName>
    </submittedName>
</protein>
<feature type="compositionally biased region" description="Low complexity" evidence="1">
    <location>
        <begin position="67"/>
        <end position="79"/>
    </location>
</feature>
<dbReference type="AlphaFoldDB" id="A0A8H7NFS0"/>
<name>A0A8H7NFS0_BIOOC</name>
<evidence type="ECO:0000256" key="1">
    <source>
        <dbReference type="SAM" id="MobiDB-lite"/>
    </source>
</evidence>
<organism evidence="2 3">
    <name type="scientific">Bionectria ochroleuca</name>
    <name type="common">Gliocladium roseum</name>
    <dbReference type="NCBI Taxonomy" id="29856"/>
    <lineage>
        <taxon>Eukaryota</taxon>
        <taxon>Fungi</taxon>
        <taxon>Dikarya</taxon>
        <taxon>Ascomycota</taxon>
        <taxon>Pezizomycotina</taxon>
        <taxon>Sordariomycetes</taxon>
        <taxon>Hypocreomycetidae</taxon>
        <taxon>Hypocreales</taxon>
        <taxon>Bionectriaceae</taxon>
        <taxon>Clonostachys</taxon>
    </lineage>
</organism>
<feature type="region of interest" description="Disordered" evidence="1">
    <location>
        <begin position="43"/>
        <end position="135"/>
    </location>
</feature>
<dbReference type="Proteomes" id="UP000616885">
    <property type="component" value="Unassembled WGS sequence"/>
</dbReference>